<dbReference type="EMBL" id="BAAABU010000032">
    <property type="protein sequence ID" value="GAA0261935.1"/>
    <property type="molecule type" value="Genomic_DNA"/>
</dbReference>
<proteinExistence type="predicted"/>
<evidence type="ECO:0000313" key="2">
    <source>
        <dbReference type="Proteomes" id="UP001500416"/>
    </source>
</evidence>
<name>A0ABN0UUM4_9PSEU</name>
<evidence type="ECO:0000313" key="1">
    <source>
        <dbReference type="EMBL" id="GAA0261935.1"/>
    </source>
</evidence>
<accession>A0ABN0UUM4</accession>
<evidence type="ECO:0008006" key="3">
    <source>
        <dbReference type="Google" id="ProtNLM"/>
    </source>
</evidence>
<organism evidence="1 2">
    <name type="scientific">Saccharothrix mutabilis subsp. mutabilis</name>
    <dbReference type="NCBI Taxonomy" id="66855"/>
    <lineage>
        <taxon>Bacteria</taxon>
        <taxon>Bacillati</taxon>
        <taxon>Actinomycetota</taxon>
        <taxon>Actinomycetes</taxon>
        <taxon>Pseudonocardiales</taxon>
        <taxon>Pseudonocardiaceae</taxon>
        <taxon>Saccharothrix</taxon>
    </lineage>
</organism>
<dbReference type="SUPFAM" id="SSF56112">
    <property type="entry name" value="Protein kinase-like (PK-like)"/>
    <property type="match status" value="1"/>
</dbReference>
<protein>
    <recommendedName>
        <fullName evidence="3">Serine/threonine protein phosphatase</fullName>
    </recommendedName>
</protein>
<dbReference type="RefSeq" id="WP_343939858.1">
    <property type="nucleotide sequence ID" value="NZ_BAAABU010000032.1"/>
</dbReference>
<dbReference type="Proteomes" id="UP001500416">
    <property type="component" value="Unassembled WGS sequence"/>
</dbReference>
<dbReference type="InterPro" id="IPR011009">
    <property type="entry name" value="Kinase-like_dom_sf"/>
</dbReference>
<comment type="caution">
    <text evidence="1">The sequence shown here is derived from an EMBL/GenBank/DDBJ whole genome shotgun (WGS) entry which is preliminary data.</text>
</comment>
<gene>
    <name evidence="1" type="ORF">GCM10010492_73720</name>
</gene>
<keyword evidence="2" id="KW-1185">Reference proteome</keyword>
<sequence length="329" mass="35517">MRTARHHQVAAALGSRSDDDLLALLDSATPGSVGVGGGATTVEVAGVPVFAKRVPLTDLELAHPHNTANLFDLPVHCQYGVGGPSFNAWRELAANTAVTEAVLDGETTSFALLHHWRVLPGRPPVADEHADVDRVVALMGGHESVRTRLEALAAATHSLVLFSEYLPHPIETWLAEDPLGRARAVEHQLLGTAEFLRRGELLHMDAHFGNMRVNDDTIHLTDFGLVTSPSFDLSPAERDFVRRNTGHDLDYARMRLVNWLVVAVCGVAVVGPPAARNEYVRRCASGDVPADVPPVVADILTRHAPAAARMNDFLWALFDGDVTAEYPAA</sequence>
<reference evidence="1 2" key="1">
    <citation type="journal article" date="2019" name="Int. J. Syst. Evol. Microbiol.">
        <title>The Global Catalogue of Microorganisms (GCM) 10K type strain sequencing project: providing services to taxonomists for standard genome sequencing and annotation.</title>
        <authorList>
            <consortium name="The Broad Institute Genomics Platform"/>
            <consortium name="The Broad Institute Genome Sequencing Center for Infectious Disease"/>
            <person name="Wu L."/>
            <person name="Ma J."/>
        </authorList>
    </citation>
    <scope>NUCLEOTIDE SEQUENCE [LARGE SCALE GENOMIC DNA]</scope>
    <source>
        <strain evidence="1 2">JCM 3380</strain>
    </source>
</reference>